<evidence type="ECO:0008006" key="4">
    <source>
        <dbReference type="Google" id="ProtNLM"/>
    </source>
</evidence>
<dbReference type="InterPro" id="IPR036280">
    <property type="entry name" value="Multihaem_cyt_sf"/>
</dbReference>
<keyword evidence="3" id="KW-1185">Reference proteome</keyword>
<evidence type="ECO:0000313" key="2">
    <source>
        <dbReference type="EMBL" id="MFC3527220.1"/>
    </source>
</evidence>
<dbReference type="EMBL" id="JBHRXJ010000002">
    <property type="protein sequence ID" value="MFC3527220.1"/>
    <property type="molecule type" value="Genomic_DNA"/>
</dbReference>
<keyword evidence="1" id="KW-0732">Signal</keyword>
<comment type="caution">
    <text evidence="2">The sequence shown here is derived from an EMBL/GenBank/DDBJ whole genome shotgun (WGS) entry which is preliminary data.</text>
</comment>
<proteinExistence type="predicted"/>
<name>A0ABV7QZI3_9RHOB</name>
<protein>
    <recommendedName>
        <fullName evidence="4">Cytochrome c domain-containing protein</fullName>
    </recommendedName>
</protein>
<evidence type="ECO:0000256" key="1">
    <source>
        <dbReference type="SAM" id="SignalP"/>
    </source>
</evidence>
<dbReference type="SUPFAM" id="SSF48695">
    <property type="entry name" value="Multiheme cytochromes"/>
    <property type="match status" value="2"/>
</dbReference>
<organism evidence="2 3">
    <name type="scientific">Paracoccus mangrovi</name>
    <dbReference type="NCBI Taxonomy" id="1715645"/>
    <lineage>
        <taxon>Bacteria</taxon>
        <taxon>Pseudomonadati</taxon>
        <taxon>Pseudomonadota</taxon>
        <taxon>Alphaproteobacteria</taxon>
        <taxon>Rhodobacterales</taxon>
        <taxon>Paracoccaceae</taxon>
        <taxon>Paracoccus</taxon>
    </lineage>
</organism>
<gene>
    <name evidence="2" type="ORF">ACFOMH_03470</name>
</gene>
<reference evidence="3" key="1">
    <citation type="journal article" date="2019" name="Int. J. Syst. Evol. Microbiol.">
        <title>The Global Catalogue of Microorganisms (GCM) 10K type strain sequencing project: providing services to taxonomists for standard genome sequencing and annotation.</title>
        <authorList>
            <consortium name="The Broad Institute Genomics Platform"/>
            <consortium name="The Broad Institute Genome Sequencing Center for Infectious Disease"/>
            <person name="Wu L."/>
            <person name="Ma J."/>
        </authorList>
    </citation>
    <scope>NUCLEOTIDE SEQUENCE [LARGE SCALE GENOMIC DNA]</scope>
    <source>
        <strain evidence="3">KCTC 42899</strain>
    </source>
</reference>
<dbReference type="Proteomes" id="UP001595721">
    <property type="component" value="Unassembled WGS sequence"/>
</dbReference>
<feature type="chain" id="PRO_5046949157" description="Cytochrome c domain-containing protein" evidence="1">
    <location>
        <begin position="18"/>
        <end position="208"/>
    </location>
</feature>
<dbReference type="RefSeq" id="WP_377742631.1">
    <property type="nucleotide sequence ID" value="NZ_JBHRXJ010000002.1"/>
</dbReference>
<feature type="signal peptide" evidence="1">
    <location>
        <begin position="1"/>
        <end position="17"/>
    </location>
</feature>
<sequence length="208" mass="21924">MKRAISMLILAAPVALAAPLLAEDIAAPPMPAPGSVSAAQALEAWTRIEAVVTHPRCANCHVGSDNVPMWTLVGETRTRPHGMNINAGESRIGAETLMCSTCHVTSAMPNDMPQAPPHAGVDWQLAPVEMQWFGMSGRDICAQLKDPARNGGRDGAGLVEHLVHDANLKGTIHWGFVPGGGREPAPGGFENHLRDIQTWVAGGQPCPG</sequence>
<evidence type="ECO:0000313" key="3">
    <source>
        <dbReference type="Proteomes" id="UP001595721"/>
    </source>
</evidence>
<accession>A0ABV7QZI3</accession>